<protein>
    <submittedName>
        <fullName evidence="2">Zinc metalloproteinase</fullName>
    </submittedName>
</protein>
<proteinExistence type="predicted"/>
<evidence type="ECO:0000313" key="1">
    <source>
        <dbReference type="Proteomes" id="UP000887579"/>
    </source>
</evidence>
<evidence type="ECO:0000313" key="2">
    <source>
        <dbReference type="WBParaSite" id="ES5_v2.g9855.t1"/>
    </source>
</evidence>
<organism evidence="1 2">
    <name type="scientific">Panagrolaimus sp. ES5</name>
    <dbReference type="NCBI Taxonomy" id="591445"/>
    <lineage>
        <taxon>Eukaryota</taxon>
        <taxon>Metazoa</taxon>
        <taxon>Ecdysozoa</taxon>
        <taxon>Nematoda</taxon>
        <taxon>Chromadorea</taxon>
        <taxon>Rhabditida</taxon>
        <taxon>Tylenchina</taxon>
        <taxon>Panagrolaimomorpha</taxon>
        <taxon>Panagrolaimoidea</taxon>
        <taxon>Panagrolaimidae</taxon>
        <taxon>Panagrolaimus</taxon>
    </lineage>
</organism>
<accession>A0AC34GXX8</accession>
<sequence>MCLFVLVSISVGIAQIATTSNPPLFNKSERINKFKANFKNLTELEYIRQGLQTLRNRQNQQRSEQTISIDDIKYMEDRKILEETYDKNTYSNLKYKSIQEANKGLEEYLFEGDILLSPQEIDEMLNPRKKRQAMATKSRWNKTQPIPYFFDSNVNAGTRTLFRQAATFWSDNTCLNFKESIATPHIRIITDVADIYGSPCYARTIDGTNVLSLGDSCAYFNTFTHEIAHTLGFWHEQSRHDRDNFITVIQENMNPLFVGNSIKQTPLTNNNYGQPYDWGSVMHYPGKGDDGKFVFIAKDKIYQSTMGSQHQPSFKDLYVMNQYYNCMCATGAICQNGGFQHPKNCNICICPSGFGGAVCNQRQTAENGAIDTGAVLTVGFSLIILI</sequence>
<dbReference type="WBParaSite" id="ES5_v2.g9855.t1">
    <property type="protein sequence ID" value="ES5_v2.g9855.t1"/>
    <property type="gene ID" value="ES5_v2.g9855"/>
</dbReference>
<name>A0AC34GXX8_9BILA</name>
<dbReference type="Proteomes" id="UP000887579">
    <property type="component" value="Unplaced"/>
</dbReference>
<reference evidence="2" key="1">
    <citation type="submission" date="2022-11" db="UniProtKB">
        <authorList>
            <consortium name="WormBaseParasite"/>
        </authorList>
    </citation>
    <scope>IDENTIFICATION</scope>
</reference>